<dbReference type="Gene3D" id="3.30.360.10">
    <property type="entry name" value="Dihydrodipicolinate Reductase, domain 2"/>
    <property type="match status" value="1"/>
</dbReference>
<dbReference type="EMBL" id="MN740258">
    <property type="protein sequence ID" value="QHT96514.1"/>
    <property type="molecule type" value="Genomic_DNA"/>
</dbReference>
<dbReference type="SUPFAM" id="SSF55347">
    <property type="entry name" value="Glyceraldehyde-3-phosphate dehydrogenase-like, C-terminal domain"/>
    <property type="match status" value="1"/>
</dbReference>
<dbReference type="InterPro" id="IPR012280">
    <property type="entry name" value="Semialdhyde_DH_dimer_dom"/>
</dbReference>
<dbReference type="Gene3D" id="3.40.50.720">
    <property type="entry name" value="NAD(P)-binding Rossmann-like Domain"/>
    <property type="match status" value="1"/>
</dbReference>
<dbReference type="CDD" id="cd18131">
    <property type="entry name" value="ASADH_C_bac_euk_like"/>
    <property type="match status" value="1"/>
</dbReference>
<accession>A0A6C0ITA7</accession>
<reference evidence="3" key="1">
    <citation type="journal article" date="2020" name="Nature">
        <title>Giant virus diversity and host interactions through global metagenomics.</title>
        <authorList>
            <person name="Schulz F."/>
            <person name="Roux S."/>
            <person name="Paez-Espino D."/>
            <person name="Jungbluth S."/>
            <person name="Walsh D.A."/>
            <person name="Denef V.J."/>
            <person name="McMahon K.D."/>
            <person name="Konstantinidis K.T."/>
            <person name="Eloe-Fadrosh E.A."/>
            <person name="Kyrpides N.C."/>
            <person name="Woyke T."/>
        </authorList>
    </citation>
    <scope>NUCLEOTIDE SEQUENCE</scope>
    <source>
        <strain evidence="3">GVMAG-M-3300024302-11</strain>
    </source>
</reference>
<feature type="domain" description="Semialdehyde dehydrogenase NAD-binding" evidence="2">
    <location>
        <begin position="5"/>
        <end position="125"/>
    </location>
</feature>
<protein>
    <recommendedName>
        <fullName evidence="2">Semialdehyde dehydrogenase NAD-binding domain-containing protein</fullName>
    </recommendedName>
</protein>
<dbReference type="InterPro" id="IPR000534">
    <property type="entry name" value="Semialdehyde_DH_NAD-bd"/>
</dbReference>
<dbReference type="SUPFAM" id="SSF51735">
    <property type="entry name" value="NAD(P)-binding Rossmann-fold domains"/>
    <property type="match status" value="1"/>
</dbReference>
<evidence type="ECO:0000259" key="2">
    <source>
        <dbReference type="SMART" id="SM00859"/>
    </source>
</evidence>
<organism evidence="3">
    <name type="scientific">viral metagenome</name>
    <dbReference type="NCBI Taxonomy" id="1070528"/>
    <lineage>
        <taxon>unclassified sequences</taxon>
        <taxon>metagenomes</taxon>
        <taxon>organismal metagenomes</taxon>
    </lineage>
</organism>
<dbReference type="Pfam" id="PF02774">
    <property type="entry name" value="Semialdhyde_dhC"/>
    <property type="match status" value="1"/>
</dbReference>
<dbReference type="GO" id="GO:0016620">
    <property type="term" value="F:oxidoreductase activity, acting on the aldehyde or oxo group of donors, NAD or NADP as acceptor"/>
    <property type="evidence" value="ECO:0007669"/>
    <property type="project" value="InterPro"/>
</dbReference>
<dbReference type="Pfam" id="PF01118">
    <property type="entry name" value="Semialdhyde_dh"/>
    <property type="match status" value="1"/>
</dbReference>
<evidence type="ECO:0000313" key="3">
    <source>
        <dbReference type="EMBL" id="QHT96514.1"/>
    </source>
</evidence>
<sequence length="339" mass="38865">MNKLQCIIIGATGLVGKEIIKLIEKQNLHLVYNLQLIASDLSKGKEIMIQCIKYKIETWEDINFERKNIFINCSSSELGLKLYDKVQNSEIEDKSIIIDNSSALRLFQEVPLTIPHINFPKDSNNIFANPNCSTIILSCLLFPLKSYGFKRIVVSTYQSASGSGKEGLDELELQMKQYCNKEELTTKFWKKQYVNNCFVHNSDLTKENYNTEEMKLINETKKIFDLPDLKITATCIRVPTIRSHCESVNIEFNNPVTFLEIIKLLNNDKNIVLIDDKENCNFPDTIISSNKNEVYIGHIRPDHSLPKNMGWNFWISGDQILRGAAYNAIEILGTIRKSN</sequence>
<dbReference type="GO" id="GO:0008652">
    <property type="term" value="P:amino acid biosynthetic process"/>
    <property type="evidence" value="ECO:0007669"/>
    <property type="project" value="InterPro"/>
</dbReference>
<proteinExistence type="inferred from homology"/>
<dbReference type="PANTHER" id="PTHR46278:SF2">
    <property type="entry name" value="ASPARTATE-SEMIALDEHYDE DEHYDROGENASE"/>
    <property type="match status" value="1"/>
</dbReference>
<evidence type="ECO:0000256" key="1">
    <source>
        <dbReference type="ARBA" id="ARBA00010584"/>
    </source>
</evidence>
<dbReference type="PANTHER" id="PTHR46278">
    <property type="entry name" value="DEHYDROGENASE, PUTATIVE-RELATED"/>
    <property type="match status" value="1"/>
</dbReference>
<dbReference type="GO" id="GO:0046983">
    <property type="term" value="F:protein dimerization activity"/>
    <property type="evidence" value="ECO:0007669"/>
    <property type="project" value="InterPro"/>
</dbReference>
<dbReference type="GO" id="GO:0051287">
    <property type="term" value="F:NAD binding"/>
    <property type="evidence" value="ECO:0007669"/>
    <property type="project" value="InterPro"/>
</dbReference>
<dbReference type="InterPro" id="IPR036291">
    <property type="entry name" value="NAD(P)-bd_dom_sf"/>
</dbReference>
<dbReference type="PIRSF" id="PIRSF000148">
    <property type="entry name" value="ASA_dh"/>
    <property type="match status" value="1"/>
</dbReference>
<dbReference type="AlphaFoldDB" id="A0A6C0ITA7"/>
<name>A0A6C0ITA7_9ZZZZ</name>
<dbReference type="NCBIfam" id="NF011456">
    <property type="entry name" value="PRK14874.1"/>
    <property type="match status" value="1"/>
</dbReference>
<comment type="similarity">
    <text evidence="1">Belongs to the aspartate-semialdehyde dehydrogenase family.</text>
</comment>
<dbReference type="SMART" id="SM00859">
    <property type="entry name" value="Semialdhyde_dh"/>
    <property type="match status" value="1"/>
</dbReference>